<feature type="compositionally biased region" description="Polar residues" evidence="1">
    <location>
        <begin position="1055"/>
        <end position="1064"/>
    </location>
</feature>
<feature type="region of interest" description="Disordered" evidence="1">
    <location>
        <begin position="676"/>
        <end position="704"/>
    </location>
</feature>
<feature type="compositionally biased region" description="Polar residues" evidence="1">
    <location>
        <begin position="633"/>
        <end position="645"/>
    </location>
</feature>
<dbReference type="PANTHER" id="PTHR43760">
    <property type="entry name" value="ENDORIBONUCLEASE-RELATED"/>
    <property type="match status" value="1"/>
</dbReference>
<feature type="region of interest" description="Disordered" evidence="1">
    <location>
        <begin position="622"/>
        <end position="645"/>
    </location>
</feature>
<feature type="compositionally biased region" description="Basic and acidic residues" evidence="1">
    <location>
        <begin position="1094"/>
        <end position="1112"/>
    </location>
</feature>
<evidence type="ECO:0000256" key="1">
    <source>
        <dbReference type="SAM" id="MobiDB-lite"/>
    </source>
</evidence>
<feature type="compositionally biased region" description="Basic and acidic residues" evidence="1">
    <location>
        <begin position="1037"/>
        <end position="1050"/>
    </location>
</feature>
<feature type="compositionally biased region" description="Low complexity" evidence="1">
    <location>
        <begin position="362"/>
        <end position="380"/>
    </location>
</feature>
<gene>
    <name evidence="2" type="ORF">PHYPSEUDO_012568</name>
</gene>
<comment type="caution">
    <text evidence="2">The sequence shown here is derived from an EMBL/GenBank/DDBJ whole genome shotgun (WGS) entry which is preliminary data.</text>
</comment>
<accession>A0A8T1V7E9</accession>
<name>A0A8T1V7E9_9STRA</name>
<sequence>MASSAGHVSEGSVSAEELENCYAAFVLRRRTRGERSLRTSVGFRSLQKRYGSKPTGDHETDRQIVVNAFFNPKISRVITETCWRLAHFGGGSSSDERDCAGLELDAEKYSTFTLRLIQWVCPELPRRDVQELAQNDWQLDREFDALGRDGLSLEGFRVSLLDLALSCTDGTVHKCLEFLNLMARWLQHSLPPYARDVSPPVGKDLGRASSSLELLPKAALPSIVWDSIPLAIMTPRQLGPQGLYCELKAKVCSAPMAIMVLAADENPIEVVLATSSKLLLSKMGNHKSRYCKVTLGNTLCGELRGQGCWAFCMSPKTPSILLVPGSNISRQTKTLYACFRALGTGMEPHTETDESDNDNKRSPPTAASSETTSSPPAPSLLTLFTSVPDPSPLRFDSKNNTCHRMERMSSRIFTIERCVRLDEVFAVTVTASLLQNTNSAGAAVSTNCDAKSSFTVCDNDSADRRERGDGRLLDAHTFVFVLKRAGLTTARKNGLKKDEATQPQQWFTSLTAANETRTIIFEAPAHSPPAVESNGNDTKETPRTEIYQLFIFTLHGVCIEVACDAENPGQQQEGTDPESQEVEGGEVDDPNVLFSKDSDVTSARLLQELLLLQKMRKLEKTAEPPPDMIIGTPVSSTKPVSTAESLRSKILRSRQDERYARVQKLEAAIRSKFLESKRRRKPSPAVQEIAEHTEAAPPSPNSELEQRVNSLTTFFHEMAVHQPKLDELHASGVEAAEVEVEERLLKGFGDMFDLDTDLQNALDEEKWSTATAKVTRRRDSISTALPKRMPAEDVTATRDGIDEGTNQWTFEDYENTAQYIEQLMVDVATHTTQQQETSDAERKRAVMTQLIASWQYTQHRVSKAATRKRVKEMEQQRRAQWMQSQHVQTHNAIVSAKRGDRPERPAFILPKQRFLVQEHSLPSNAIWEAPVTSTTESSLFSGPIAAAGLLRPGRPTSPRTENVGPSPSKLRPQRPHHRPVTGAAVERPTSTVALNSAAISRARVRRIRSARCSTVRGESTLQPRRISSVLSPSDLNQPKRGEFPPQHEEPVAPSTPASFWTISTKEPKEDSNQLPDSPCISVLDEPTEVFNPPTKRESPVAVDTKEASTERRSARRVKNKRRSKPPKDVHFRRRVLELVSISAQLQAEERKEAQGVGGC</sequence>
<dbReference type="InterPro" id="IPR013813">
    <property type="entry name" value="Endoribo_LPSP/chorism_mut-like"/>
</dbReference>
<dbReference type="OrthoDB" id="128324at2759"/>
<feature type="region of interest" description="Disordered" evidence="1">
    <location>
        <begin position="568"/>
        <end position="594"/>
    </location>
</feature>
<evidence type="ECO:0000313" key="3">
    <source>
        <dbReference type="Proteomes" id="UP000694044"/>
    </source>
</evidence>
<organism evidence="2 3">
    <name type="scientific">Phytophthora pseudosyringae</name>
    <dbReference type="NCBI Taxonomy" id="221518"/>
    <lineage>
        <taxon>Eukaryota</taxon>
        <taxon>Sar</taxon>
        <taxon>Stramenopiles</taxon>
        <taxon>Oomycota</taxon>
        <taxon>Peronosporomycetes</taxon>
        <taxon>Peronosporales</taxon>
        <taxon>Peronosporaceae</taxon>
        <taxon>Phytophthora</taxon>
    </lineage>
</organism>
<feature type="region of interest" description="Disordered" evidence="1">
    <location>
        <begin position="1012"/>
        <end position="1129"/>
    </location>
</feature>
<feature type="region of interest" description="Disordered" evidence="1">
    <location>
        <begin position="947"/>
        <end position="989"/>
    </location>
</feature>
<feature type="compositionally biased region" description="Basic residues" evidence="1">
    <location>
        <begin position="1113"/>
        <end position="1124"/>
    </location>
</feature>
<keyword evidence="3" id="KW-1185">Reference proteome</keyword>
<protein>
    <submittedName>
        <fullName evidence="2">Uncharacterized protein</fullName>
    </submittedName>
</protein>
<feature type="region of interest" description="Disordered" evidence="1">
    <location>
        <begin position="347"/>
        <end position="380"/>
    </location>
</feature>
<proteinExistence type="predicted"/>
<reference evidence="2" key="1">
    <citation type="submission" date="2021-02" db="EMBL/GenBank/DDBJ databases">
        <authorList>
            <person name="Palmer J.M."/>
        </authorList>
    </citation>
    <scope>NUCLEOTIDE SEQUENCE</scope>
    <source>
        <strain evidence="2">SCRP734</strain>
    </source>
</reference>
<dbReference type="AlphaFoldDB" id="A0A8T1V7E9"/>
<dbReference type="EMBL" id="JAGDFM010000608">
    <property type="protein sequence ID" value="KAG7376896.1"/>
    <property type="molecule type" value="Genomic_DNA"/>
</dbReference>
<dbReference type="PANTHER" id="PTHR43760:SF1">
    <property type="entry name" value="ENDORIBONUCLEASE L-PSP_CHORISMATE MUTASE-LIKE DOMAIN-CONTAINING PROTEIN"/>
    <property type="match status" value="1"/>
</dbReference>
<evidence type="ECO:0000313" key="2">
    <source>
        <dbReference type="EMBL" id="KAG7376896.1"/>
    </source>
</evidence>
<feature type="compositionally biased region" description="Acidic residues" evidence="1">
    <location>
        <begin position="575"/>
        <end position="589"/>
    </location>
</feature>
<dbReference type="Proteomes" id="UP000694044">
    <property type="component" value="Unassembled WGS sequence"/>
</dbReference>
<feature type="compositionally biased region" description="Basic and acidic residues" evidence="1">
    <location>
        <begin position="348"/>
        <end position="361"/>
    </location>
</feature>